<feature type="repeat" description="ANK" evidence="3">
    <location>
        <begin position="261"/>
        <end position="299"/>
    </location>
</feature>
<keyword evidence="5" id="KW-1185">Reference proteome</keyword>
<comment type="caution">
    <text evidence="4">The sequence shown here is derived from an EMBL/GenBank/DDBJ whole genome shotgun (WGS) entry which is preliminary data.</text>
</comment>
<dbReference type="Pfam" id="PF12796">
    <property type="entry name" value="Ank_2"/>
    <property type="match status" value="1"/>
</dbReference>
<gene>
    <name evidence="4" type="ORF">TKK_009607</name>
</gene>
<dbReference type="Pfam" id="PF13637">
    <property type="entry name" value="Ank_4"/>
    <property type="match status" value="1"/>
</dbReference>
<dbReference type="EMBL" id="JBJJXI010000071">
    <property type="protein sequence ID" value="KAL3396439.1"/>
    <property type="molecule type" value="Genomic_DNA"/>
</dbReference>
<organism evidence="4 5">
    <name type="scientific">Trichogramma kaykai</name>
    <dbReference type="NCBI Taxonomy" id="54128"/>
    <lineage>
        <taxon>Eukaryota</taxon>
        <taxon>Metazoa</taxon>
        <taxon>Ecdysozoa</taxon>
        <taxon>Arthropoda</taxon>
        <taxon>Hexapoda</taxon>
        <taxon>Insecta</taxon>
        <taxon>Pterygota</taxon>
        <taxon>Neoptera</taxon>
        <taxon>Endopterygota</taxon>
        <taxon>Hymenoptera</taxon>
        <taxon>Apocrita</taxon>
        <taxon>Proctotrupomorpha</taxon>
        <taxon>Chalcidoidea</taxon>
        <taxon>Trichogrammatidae</taxon>
        <taxon>Trichogramma</taxon>
    </lineage>
</organism>
<sequence length="635" mass="72891">MAQRDINTLDTLWNSILENPYSITGQEDVLPMESLLNLILQKFSECSDGSGNLREDREQEMNLFLRGRLARVEPETMNELLKKLVSTGSTKIIECIANIDITIRLPVTNNIRTALHDSLKAKVQPPIDALSKIYGHVNYSALDDEGCAISHLHVAVKEKCAAAVANLLKKETREMAFEEFKKNFYYLIKYDGRETLEILLQTGFKSDEYVNEKRRTPLSHLCRRISEHRYYYGTTPEPGDDVAAIRLLVQYGANVNSPDANGRTPLMTLFNSGITEVDKQLDIARLLLDNGAEVNRCDESGETILHVVLRVWHLEEYHGPSHDPRRRNEPCLRVLKLLLERGAVVDARNHDGQTPLQIAVVYCNLDAVELLLLEHEAKLEGANFSGGYMESSNGFLRNLEMTQNAIAILKLLEGRGFTIGTSSTLTWLNFLMGFAPIQKYYETRYVLAYVEEPERIRKYFDYIPNLIEDNEELDEEYTQGSEKERHAMIAIIEIDNYLKVFNERRLPLCAKMISVLEHTGRELRNKYNLSYIDATTDDEFRPYVIEQRSIDEELRRAELTRISETATLLDVCRHSSEAAYEELKNSNYESVLEDYDYFKTNFPYIGIYLKGCITKALVKGQFKEKIRKMSMENPA</sequence>
<name>A0ABD2WUD6_9HYME</name>
<protein>
    <submittedName>
        <fullName evidence="4">Uncharacterized protein</fullName>
    </submittedName>
</protein>
<dbReference type="PANTHER" id="PTHR24166">
    <property type="entry name" value="ROLLING PEBBLES, ISOFORM B"/>
    <property type="match status" value="1"/>
</dbReference>
<keyword evidence="2 3" id="KW-0040">ANK repeat</keyword>
<dbReference type="SMART" id="SM00248">
    <property type="entry name" value="ANK"/>
    <property type="match status" value="4"/>
</dbReference>
<dbReference type="Proteomes" id="UP001627154">
    <property type="component" value="Unassembled WGS sequence"/>
</dbReference>
<evidence type="ECO:0000313" key="4">
    <source>
        <dbReference type="EMBL" id="KAL3396439.1"/>
    </source>
</evidence>
<dbReference type="SUPFAM" id="SSF48403">
    <property type="entry name" value="Ankyrin repeat"/>
    <property type="match status" value="1"/>
</dbReference>
<evidence type="ECO:0000256" key="2">
    <source>
        <dbReference type="ARBA" id="ARBA00023043"/>
    </source>
</evidence>
<dbReference type="PROSITE" id="PS50088">
    <property type="entry name" value="ANK_REPEAT"/>
    <property type="match status" value="2"/>
</dbReference>
<dbReference type="Gene3D" id="1.25.40.20">
    <property type="entry name" value="Ankyrin repeat-containing domain"/>
    <property type="match status" value="1"/>
</dbReference>
<dbReference type="InterPro" id="IPR036770">
    <property type="entry name" value="Ankyrin_rpt-contain_sf"/>
</dbReference>
<evidence type="ECO:0000256" key="3">
    <source>
        <dbReference type="PROSITE-ProRule" id="PRU00023"/>
    </source>
</evidence>
<dbReference type="InterPro" id="IPR002110">
    <property type="entry name" value="Ankyrin_rpt"/>
</dbReference>
<evidence type="ECO:0000256" key="1">
    <source>
        <dbReference type="ARBA" id="ARBA00022737"/>
    </source>
</evidence>
<proteinExistence type="predicted"/>
<feature type="repeat" description="ANK" evidence="3">
    <location>
        <begin position="351"/>
        <end position="384"/>
    </location>
</feature>
<dbReference type="AlphaFoldDB" id="A0ABD2WUD6"/>
<accession>A0ABD2WUD6</accession>
<reference evidence="4 5" key="1">
    <citation type="journal article" date="2024" name="bioRxiv">
        <title>A reference genome for Trichogramma kaykai: A tiny desert-dwelling parasitoid wasp with competing sex-ratio distorters.</title>
        <authorList>
            <person name="Culotta J."/>
            <person name="Lindsey A.R."/>
        </authorList>
    </citation>
    <scope>NUCLEOTIDE SEQUENCE [LARGE SCALE GENOMIC DNA]</scope>
    <source>
        <strain evidence="4 5">KSX58</strain>
    </source>
</reference>
<keyword evidence="1" id="KW-0677">Repeat</keyword>
<dbReference type="InterPro" id="IPR050889">
    <property type="entry name" value="Dendritic_Spine_Reg/Scaffold"/>
</dbReference>
<evidence type="ECO:0000313" key="5">
    <source>
        <dbReference type="Proteomes" id="UP001627154"/>
    </source>
</evidence>
<dbReference type="PANTHER" id="PTHR24166:SF48">
    <property type="entry name" value="PROTEIN VAPYRIN"/>
    <property type="match status" value="1"/>
</dbReference>
<dbReference type="PROSITE" id="PS50297">
    <property type="entry name" value="ANK_REP_REGION"/>
    <property type="match status" value="1"/>
</dbReference>